<proteinExistence type="predicted"/>
<dbReference type="Proteomes" id="UP000499080">
    <property type="component" value="Unassembled WGS sequence"/>
</dbReference>
<organism evidence="2 3">
    <name type="scientific">Araneus ventricosus</name>
    <name type="common">Orbweaver spider</name>
    <name type="synonym">Epeira ventricosa</name>
    <dbReference type="NCBI Taxonomy" id="182803"/>
    <lineage>
        <taxon>Eukaryota</taxon>
        <taxon>Metazoa</taxon>
        <taxon>Ecdysozoa</taxon>
        <taxon>Arthropoda</taxon>
        <taxon>Chelicerata</taxon>
        <taxon>Arachnida</taxon>
        <taxon>Araneae</taxon>
        <taxon>Araneomorphae</taxon>
        <taxon>Entelegynae</taxon>
        <taxon>Araneoidea</taxon>
        <taxon>Araneidae</taxon>
        <taxon>Araneus</taxon>
    </lineage>
</organism>
<gene>
    <name evidence="2" type="ORF">AVEN_266419-2_1</name>
</gene>
<keyword evidence="1" id="KW-0175">Coiled coil</keyword>
<evidence type="ECO:0000256" key="1">
    <source>
        <dbReference type="SAM" id="Coils"/>
    </source>
</evidence>
<accession>A0A4Y2JVL7</accession>
<feature type="non-terminal residue" evidence="2">
    <location>
        <position position="1"/>
    </location>
</feature>
<protein>
    <submittedName>
        <fullName evidence="2">Uncharacterized protein</fullName>
    </submittedName>
</protein>
<evidence type="ECO:0000313" key="2">
    <source>
        <dbReference type="EMBL" id="GBM94393.1"/>
    </source>
</evidence>
<keyword evidence="3" id="KW-1185">Reference proteome</keyword>
<comment type="caution">
    <text evidence="2">The sequence shown here is derived from an EMBL/GenBank/DDBJ whole genome shotgun (WGS) entry which is preliminary data.</text>
</comment>
<feature type="coiled-coil region" evidence="1">
    <location>
        <begin position="2"/>
        <end position="40"/>
    </location>
</feature>
<name>A0A4Y2JVL7_ARAVE</name>
<dbReference type="AlphaFoldDB" id="A0A4Y2JVL7"/>
<reference evidence="2 3" key="1">
    <citation type="journal article" date="2019" name="Sci. Rep.">
        <title>Orb-weaving spider Araneus ventricosus genome elucidates the spidroin gene catalogue.</title>
        <authorList>
            <person name="Kono N."/>
            <person name="Nakamura H."/>
            <person name="Ohtoshi R."/>
            <person name="Moran D.A.P."/>
            <person name="Shinohara A."/>
            <person name="Yoshida Y."/>
            <person name="Fujiwara M."/>
            <person name="Mori M."/>
            <person name="Tomita M."/>
            <person name="Arakawa K."/>
        </authorList>
    </citation>
    <scope>NUCLEOTIDE SEQUENCE [LARGE SCALE GENOMIC DNA]</scope>
</reference>
<sequence>VKAGLEQEMQSGLDEVKKGQEEMVNQIQGVKGMIEEVKEEVESKVQKKIEGVESKVQRKLRTRFKERWWKF</sequence>
<dbReference type="EMBL" id="BGPR01003965">
    <property type="protein sequence ID" value="GBM94393.1"/>
    <property type="molecule type" value="Genomic_DNA"/>
</dbReference>
<evidence type="ECO:0000313" key="3">
    <source>
        <dbReference type="Proteomes" id="UP000499080"/>
    </source>
</evidence>